<dbReference type="Proteomes" id="UP000095023">
    <property type="component" value="Unassembled WGS sequence"/>
</dbReference>
<dbReference type="GO" id="GO:0046084">
    <property type="term" value="P:adenine biosynthetic process"/>
    <property type="evidence" value="ECO:0007669"/>
    <property type="project" value="TreeGrafter"/>
</dbReference>
<dbReference type="GO" id="GO:0004637">
    <property type="term" value="F:phosphoribosylamine-glycine ligase activity"/>
    <property type="evidence" value="ECO:0007669"/>
    <property type="project" value="TreeGrafter"/>
</dbReference>
<dbReference type="GO" id="GO:0005524">
    <property type="term" value="F:ATP binding"/>
    <property type="evidence" value="ECO:0007669"/>
    <property type="project" value="UniProtKB-KW"/>
</dbReference>
<dbReference type="InterPro" id="IPR036676">
    <property type="entry name" value="PurM-like_C_sf"/>
</dbReference>
<dbReference type="OrthoDB" id="2018833at2759"/>
<dbReference type="EMBL" id="KV453843">
    <property type="protein sequence ID" value="ODV88495.1"/>
    <property type="molecule type" value="Genomic_DNA"/>
</dbReference>
<dbReference type="GO" id="GO:0004641">
    <property type="term" value="F:phosphoribosylformylglycinamidine cyclo-ligase activity"/>
    <property type="evidence" value="ECO:0007669"/>
    <property type="project" value="UniProtKB-EC"/>
</dbReference>
<evidence type="ECO:0000259" key="6">
    <source>
        <dbReference type="Pfam" id="PF02769"/>
    </source>
</evidence>
<evidence type="ECO:0000256" key="3">
    <source>
        <dbReference type="ARBA" id="ARBA00022598"/>
    </source>
</evidence>
<dbReference type="GO" id="GO:0006189">
    <property type="term" value="P:'de novo' IMP biosynthetic process"/>
    <property type="evidence" value="ECO:0007669"/>
    <property type="project" value="UniProtKB-UniPathway"/>
</dbReference>
<dbReference type="PANTHER" id="PTHR10520">
    <property type="entry name" value="TRIFUNCTIONAL PURINE BIOSYNTHETIC PROTEIN ADENOSINE-3-RELATED"/>
    <property type="match status" value="1"/>
</dbReference>
<sequence>MQASKASYSSTIINRPLFPQNTGSVTLKALKKSLNIGVDAVSFKGKYDRTDIAHRAFRDANKAAEGLTHATADKIKAIVRSTKTPCTDSDIGRFGGLFDLNAEGFVDPLLFTATDVDGETSEIPGLYHLNEYDTNGSAVGAVAKDGILPRKGAMKAGDVLLGLGSDGIIERSGLSYPSPAPFDPTQLLGDVLLTPTRICVKPVLKAVKTGKVSGLSCITGGAAILDATSWPRLPVFDWRQKTGNGLVDDMSLTIDNGVGMVYIVPAEAADEISATFQSEDEKVYTIGTLNNKSKESVIVKNSLLGLTISYIWKFIR</sequence>
<evidence type="ECO:0000313" key="7">
    <source>
        <dbReference type="EMBL" id="ODV88495.1"/>
    </source>
</evidence>
<organism evidence="7 8">
    <name type="scientific">Tortispora caseinolytica NRRL Y-17796</name>
    <dbReference type="NCBI Taxonomy" id="767744"/>
    <lineage>
        <taxon>Eukaryota</taxon>
        <taxon>Fungi</taxon>
        <taxon>Dikarya</taxon>
        <taxon>Ascomycota</taxon>
        <taxon>Saccharomycotina</taxon>
        <taxon>Trigonopsidomycetes</taxon>
        <taxon>Trigonopsidales</taxon>
        <taxon>Trigonopsidaceae</taxon>
        <taxon>Tortispora</taxon>
    </lineage>
</organism>
<accession>A0A1E4T9N8</accession>
<dbReference type="GO" id="GO:0005829">
    <property type="term" value="C:cytosol"/>
    <property type="evidence" value="ECO:0007669"/>
    <property type="project" value="TreeGrafter"/>
</dbReference>
<keyword evidence="3" id="KW-0436">Ligase</keyword>
<reference evidence="8" key="1">
    <citation type="submission" date="2016-02" db="EMBL/GenBank/DDBJ databases">
        <title>Comparative genomics of biotechnologically important yeasts.</title>
        <authorList>
            <consortium name="DOE Joint Genome Institute"/>
            <person name="Riley R."/>
            <person name="Haridas S."/>
            <person name="Wolfe K.H."/>
            <person name="Lopes M.R."/>
            <person name="Hittinger C.T."/>
            <person name="Goker M."/>
            <person name="Salamov A."/>
            <person name="Wisecaver J."/>
            <person name="Long T.M."/>
            <person name="Aerts A.L."/>
            <person name="Barry K."/>
            <person name="Choi C."/>
            <person name="Clum A."/>
            <person name="Coughlan A.Y."/>
            <person name="Deshpande S."/>
            <person name="Douglass A.P."/>
            <person name="Hanson S.J."/>
            <person name="Klenk H.-P."/>
            <person name="Labutti K."/>
            <person name="Lapidus A."/>
            <person name="Lindquist E."/>
            <person name="Lipzen A."/>
            <person name="Meier-Kolthoff J.P."/>
            <person name="Ohm R.A."/>
            <person name="Otillar R.P."/>
            <person name="Pangilinan J."/>
            <person name="Peng Y."/>
            <person name="Rokas A."/>
            <person name="Rosa C.A."/>
            <person name="Scheuner C."/>
            <person name="Sibirny A.A."/>
            <person name="Slot J.C."/>
            <person name="Stielow J.B."/>
            <person name="Sun H."/>
            <person name="Kurtzman C.P."/>
            <person name="Blackwell M."/>
            <person name="Jeffries T.W."/>
            <person name="Grigoriev I.V."/>
        </authorList>
    </citation>
    <scope>NUCLEOTIDE SEQUENCE [LARGE SCALE GENOMIC DNA]</scope>
    <source>
        <strain evidence="8">NRRL Y-17796</strain>
    </source>
</reference>
<dbReference type="InterPro" id="IPR036921">
    <property type="entry name" value="PurM-like_N_sf"/>
</dbReference>
<dbReference type="AlphaFoldDB" id="A0A1E4T9N8"/>
<evidence type="ECO:0000256" key="1">
    <source>
        <dbReference type="ARBA" id="ARBA00004686"/>
    </source>
</evidence>
<keyword evidence="4" id="KW-0547">Nucleotide-binding</keyword>
<dbReference type="PANTHER" id="PTHR10520:SF12">
    <property type="entry name" value="TRIFUNCTIONAL PURINE BIOSYNTHETIC PROTEIN ADENOSINE-3"/>
    <property type="match status" value="1"/>
</dbReference>
<dbReference type="Pfam" id="PF02769">
    <property type="entry name" value="AIRS_C"/>
    <property type="match status" value="1"/>
</dbReference>
<evidence type="ECO:0000256" key="2">
    <source>
        <dbReference type="ARBA" id="ARBA00013047"/>
    </source>
</evidence>
<protein>
    <recommendedName>
        <fullName evidence="2">phosphoribosylformylglycinamidine cyclo-ligase</fullName>
        <ecNumber evidence="2">6.3.3.1</ecNumber>
    </recommendedName>
</protein>
<evidence type="ECO:0000256" key="5">
    <source>
        <dbReference type="ARBA" id="ARBA00022840"/>
    </source>
</evidence>
<dbReference type="UniPathway" id="UPA00074">
    <property type="reaction ID" value="UER00129"/>
</dbReference>
<dbReference type="SUPFAM" id="SSF56042">
    <property type="entry name" value="PurM C-terminal domain-like"/>
    <property type="match status" value="1"/>
</dbReference>
<keyword evidence="5" id="KW-0067">ATP-binding</keyword>
<dbReference type="EC" id="6.3.3.1" evidence="2"/>
<name>A0A1E4T9N8_9ASCO</name>
<comment type="pathway">
    <text evidence="1">Purine metabolism; IMP biosynthesis via de novo pathway; 5-amino-1-(5-phospho-D-ribosyl)imidazole from N(2)-formyl-N(1)-(5-phospho-D-ribosyl)glycinamide: step 2/2.</text>
</comment>
<keyword evidence="8" id="KW-1185">Reference proteome</keyword>
<feature type="domain" description="PurM-like C-terminal" evidence="6">
    <location>
        <begin position="155"/>
        <end position="300"/>
    </location>
</feature>
<dbReference type="InterPro" id="IPR010918">
    <property type="entry name" value="PurM-like_C_dom"/>
</dbReference>
<proteinExistence type="predicted"/>
<evidence type="ECO:0000256" key="4">
    <source>
        <dbReference type="ARBA" id="ARBA00022741"/>
    </source>
</evidence>
<dbReference type="InterPro" id="IPR004733">
    <property type="entry name" value="PurM_cligase"/>
</dbReference>
<dbReference type="Gene3D" id="3.90.650.10">
    <property type="entry name" value="PurM-like C-terminal domain"/>
    <property type="match status" value="1"/>
</dbReference>
<evidence type="ECO:0000313" key="8">
    <source>
        <dbReference type="Proteomes" id="UP000095023"/>
    </source>
</evidence>
<dbReference type="Gene3D" id="3.30.1330.10">
    <property type="entry name" value="PurM-like, N-terminal domain"/>
    <property type="match status" value="1"/>
</dbReference>
<gene>
    <name evidence="7" type="ORF">CANCADRAFT_3136</name>
</gene>